<gene>
    <name evidence="2" type="ORF">SKAU_G00324460</name>
</gene>
<proteinExistence type="predicted"/>
<feature type="compositionally biased region" description="Basic and acidic residues" evidence="1">
    <location>
        <begin position="134"/>
        <end position="149"/>
    </location>
</feature>
<protein>
    <submittedName>
        <fullName evidence="2">Uncharacterized protein</fullName>
    </submittedName>
</protein>
<dbReference type="Proteomes" id="UP001152622">
    <property type="component" value="Chromosome 14"/>
</dbReference>
<dbReference type="EMBL" id="JAINUF010000014">
    <property type="protein sequence ID" value="KAJ8342518.1"/>
    <property type="molecule type" value="Genomic_DNA"/>
</dbReference>
<evidence type="ECO:0000313" key="3">
    <source>
        <dbReference type="Proteomes" id="UP001152622"/>
    </source>
</evidence>
<evidence type="ECO:0000256" key="1">
    <source>
        <dbReference type="SAM" id="MobiDB-lite"/>
    </source>
</evidence>
<name>A0A9Q1EPC0_SYNKA</name>
<reference evidence="2" key="1">
    <citation type="journal article" date="2023" name="Science">
        <title>Genome structures resolve the early diversification of teleost fishes.</title>
        <authorList>
            <person name="Parey E."/>
            <person name="Louis A."/>
            <person name="Montfort J."/>
            <person name="Bouchez O."/>
            <person name="Roques C."/>
            <person name="Iampietro C."/>
            <person name="Lluch J."/>
            <person name="Castinel A."/>
            <person name="Donnadieu C."/>
            <person name="Desvignes T."/>
            <person name="Floi Bucao C."/>
            <person name="Jouanno E."/>
            <person name="Wen M."/>
            <person name="Mejri S."/>
            <person name="Dirks R."/>
            <person name="Jansen H."/>
            <person name="Henkel C."/>
            <person name="Chen W.J."/>
            <person name="Zahm M."/>
            <person name="Cabau C."/>
            <person name="Klopp C."/>
            <person name="Thompson A.W."/>
            <person name="Robinson-Rechavi M."/>
            <person name="Braasch I."/>
            <person name="Lecointre G."/>
            <person name="Bobe J."/>
            <person name="Postlethwait J.H."/>
            <person name="Berthelot C."/>
            <person name="Roest Crollius H."/>
            <person name="Guiguen Y."/>
        </authorList>
    </citation>
    <scope>NUCLEOTIDE SEQUENCE</scope>
    <source>
        <strain evidence="2">WJC10195</strain>
    </source>
</reference>
<sequence>MREVSRRVLRYQSSRESLSPGDHLLLNPQRGLGGAVTSPLHRDREAPPPPRTILSPRLLPKATTPNGPNRRHSLAVPLAVSPRNGNGDRTEELPVPTVSPRSPRPPPLRVPSRGPRGQPSPLDVPPAFRFGDLFQKRSNQDSARARPDRQGGSAFVSFFKRLGEKHARPPPTEHLES</sequence>
<keyword evidence="3" id="KW-1185">Reference proteome</keyword>
<organism evidence="2 3">
    <name type="scientific">Synaphobranchus kaupii</name>
    <name type="common">Kaup's arrowtooth eel</name>
    <dbReference type="NCBI Taxonomy" id="118154"/>
    <lineage>
        <taxon>Eukaryota</taxon>
        <taxon>Metazoa</taxon>
        <taxon>Chordata</taxon>
        <taxon>Craniata</taxon>
        <taxon>Vertebrata</taxon>
        <taxon>Euteleostomi</taxon>
        <taxon>Actinopterygii</taxon>
        <taxon>Neopterygii</taxon>
        <taxon>Teleostei</taxon>
        <taxon>Anguilliformes</taxon>
        <taxon>Synaphobranchidae</taxon>
        <taxon>Synaphobranchus</taxon>
    </lineage>
</organism>
<comment type="caution">
    <text evidence="2">The sequence shown here is derived from an EMBL/GenBank/DDBJ whole genome shotgun (WGS) entry which is preliminary data.</text>
</comment>
<feature type="region of interest" description="Disordered" evidence="1">
    <location>
        <begin position="1"/>
        <end position="177"/>
    </location>
</feature>
<evidence type="ECO:0000313" key="2">
    <source>
        <dbReference type="EMBL" id="KAJ8342518.1"/>
    </source>
</evidence>
<dbReference type="AlphaFoldDB" id="A0A9Q1EPC0"/>
<feature type="compositionally biased region" description="Basic and acidic residues" evidence="1">
    <location>
        <begin position="161"/>
        <end position="177"/>
    </location>
</feature>
<accession>A0A9Q1EPC0</accession>